<evidence type="ECO:0000256" key="1">
    <source>
        <dbReference type="SAM" id="Coils"/>
    </source>
</evidence>
<keyword evidence="1" id="KW-0175">Coiled coil</keyword>
<proteinExistence type="predicted"/>
<dbReference type="AlphaFoldDB" id="A0A9D4JJ83"/>
<evidence type="ECO:0000256" key="2">
    <source>
        <dbReference type="SAM" id="SignalP"/>
    </source>
</evidence>
<keyword evidence="2" id="KW-0732">Signal</keyword>
<feature type="coiled-coil region" evidence="1">
    <location>
        <begin position="63"/>
        <end position="130"/>
    </location>
</feature>
<protein>
    <submittedName>
        <fullName evidence="3">Uncharacterized protein</fullName>
    </submittedName>
</protein>
<dbReference type="Proteomes" id="UP000828390">
    <property type="component" value="Unassembled WGS sequence"/>
</dbReference>
<dbReference type="EMBL" id="JAIWYP010000006">
    <property type="protein sequence ID" value="KAH3812254.1"/>
    <property type="molecule type" value="Genomic_DNA"/>
</dbReference>
<accession>A0A9D4JJ83</accession>
<evidence type="ECO:0000313" key="4">
    <source>
        <dbReference type="Proteomes" id="UP000828390"/>
    </source>
</evidence>
<feature type="chain" id="PRO_5038953143" evidence="2">
    <location>
        <begin position="23"/>
        <end position="147"/>
    </location>
</feature>
<organism evidence="3 4">
    <name type="scientific">Dreissena polymorpha</name>
    <name type="common">Zebra mussel</name>
    <name type="synonym">Mytilus polymorpha</name>
    <dbReference type="NCBI Taxonomy" id="45954"/>
    <lineage>
        <taxon>Eukaryota</taxon>
        <taxon>Metazoa</taxon>
        <taxon>Spiralia</taxon>
        <taxon>Lophotrochozoa</taxon>
        <taxon>Mollusca</taxon>
        <taxon>Bivalvia</taxon>
        <taxon>Autobranchia</taxon>
        <taxon>Heteroconchia</taxon>
        <taxon>Euheterodonta</taxon>
        <taxon>Imparidentia</taxon>
        <taxon>Neoheterodontei</taxon>
        <taxon>Myida</taxon>
        <taxon>Dreissenoidea</taxon>
        <taxon>Dreissenidae</taxon>
        <taxon>Dreissena</taxon>
    </lineage>
</organism>
<sequence>MDHVKSISHIVIVFLLLGTIEASEPRCLSRFDYDEKMLLKILRFEDVLEKFDRKITDMMNTFEDNERKRNSETKEALDEAKLKMKQLMDEIKQNTSNVLMSDSRNLRTQMQEVEALRVQMRGEINNLQSAIALNRKGFFFFKCHIIV</sequence>
<reference evidence="3" key="1">
    <citation type="journal article" date="2019" name="bioRxiv">
        <title>The Genome of the Zebra Mussel, Dreissena polymorpha: A Resource for Invasive Species Research.</title>
        <authorList>
            <person name="McCartney M.A."/>
            <person name="Auch B."/>
            <person name="Kono T."/>
            <person name="Mallez S."/>
            <person name="Zhang Y."/>
            <person name="Obille A."/>
            <person name="Becker A."/>
            <person name="Abrahante J.E."/>
            <person name="Garbe J."/>
            <person name="Badalamenti J.P."/>
            <person name="Herman A."/>
            <person name="Mangelson H."/>
            <person name="Liachko I."/>
            <person name="Sullivan S."/>
            <person name="Sone E.D."/>
            <person name="Koren S."/>
            <person name="Silverstein K.A.T."/>
            <person name="Beckman K.B."/>
            <person name="Gohl D.M."/>
        </authorList>
    </citation>
    <scope>NUCLEOTIDE SEQUENCE</scope>
    <source>
        <strain evidence="3">Duluth1</strain>
        <tissue evidence="3">Whole animal</tissue>
    </source>
</reference>
<keyword evidence="4" id="KW-1185">Reference proteome</keyword>
<name>A0A9D4JJ83_DREPO</name>
<feature type="signal peptide" evidence="2">
    <location>
        <begin position="1"/>
        <end position="22"/>
    </location>
</feature>
<gene>
    <name evidence="3" type="ORF">DPMN_140680</name>
</gene>
<evidence type="ECO:0000313" key="3">
    <source>
        <dbReference type="EMBL" id="KAH3812254.1"/>
    </source>
</evidence>
<reference evidence="3" key="2">
    <citation type="submission" date="2020-11" db="EMBL/GenBank/DDBJ databases">
        <authorList>
            <person name="McCartney M.A."/>
            <person name="Auch B."/>
            <person name="Kono T."/>
            <person name="Mallez S."/>
            <person name="Becker A."/>
            <person name="Gohl D.M."/>
            <person name="Silverstein K.A.T."/>
            <person name="Koren S."/>
            <person name="Bechman K.B."/>
            <person name="Herman A."/>
            <person name="Abrahante J.E."/>
            <person name="Garbe J."/>
        </authorList>
    </citation>
    <scope>NUCLEOTIDE SEQUENCE</scope>
    <source>
        <strain evidence="3">Duluth1</strain>
        <tissue evidence="3">Whole animal</tissue>
    </source>
</reference>
<comment type="caution">
    <text evidence="3">The sequence shown here is derived from an EMBL/GenBank/DDBJ whole genome shotgun (WGS) entry which is preliminary data.</text>
</comment>